<dbReference type="AlphaFoldDB" id="A0A2D0IT82"/>
<sequence length="57" mass="6892">MENIKRIHLLSSTEIEELYARPEFNVHEQNLYFSLQEYLPNYVKWHSISLNEIPTVN</sequence>
<proteinExistence type="predicted"/>
<comment type="caution">
    <text evidence="1">The sequence shown here is derived from an EMBL/GenBank/DDBJ whole genome shotgun (WGS) entry which is preliminary data.</text>
</comment>
<organism evidence="1 2">
    <name type="scientific">Xenorhabdus budapestensis</name>
    <dbReference type="NCBI Taxonomy" id="290110"/>
    <lineage>
        <taxon>Bacteria</taxon>
        <taxon>Pseudomonadati</taxon>
        <taxon>Pseudomonadota</taxon>
        <taxon>Gammaproteobacteria</taxon>
        <taxon>Enterobacterales</taxon>
        <taxon>Morganellaceae</taxon>
        <taxon>Xenorhabdus</taxon>
    </lineage>
</organism>
<dbReference type="EMBL" id="NIBS01000021">
    <property type="protein sequence ID" value="PHM25074.1"/>
    <property type="molecule type" value="Genomic_DNA"/>
</dbReference>
<accession>A0A2D0IT82</accession>
<evidence type="ECO:0000313" key="1">
    <source>
        <dbReference type="EMBL" id="PHM25074.1"/>
    </source>
</evidence>
<evidence type="ECO:0000313" key="2">
    <source>
        <dbReference type="Proteomes" id="UP000225833"/>
    </source>
</evidence>
<reference evidence="1 2" key="1">
    <citation type="journal article" date="2017" name="Nat. Microbiol.">
        <title>Natural product diversity associated with the nematode symbionts Photorhabdus and Xenorhabdus.</title>
        <authorList>
            <person name="Tobias N.J."/>
            <person name="Wolff H."/>
            <person name="Djahanschiri B."/>
            <person name="Grundmann F."/>
            <person name="Kronenwerth M."/>
            <person name="Shi Y.M."/>
            <person name="Simonyi S."/>
            <person name="Grun P."/>
            <person name="Shapiro-Ilan D."/>
            <person name="Pidot S.J."/>
            <person name="Stinear T.P."/>
            <person name="Ebersberger I."/>
            <person name="Bode H.B."/>
        </authorList>
    </citation>
    <scope>NUCLEOTIDE SEQUENCE [LARGE SCALE GENOMIC DNA]</scope>
    <source>
        <strain evidence="1 2">DSM 16342</strain>
    </source>
</reference>
<gene>
    <name evidence="1" type="ORF">Xbud_03147</name>
</gene>
<dbReference type="Proteomes" id="UP000225833">
    <property type="component" value="Unassembled WGS sequence"/>
</dbReference>
<protein>
    <submittedName>
        <fullName evidence="1">Transposase</fullName>
    </submittedName>
</protein>
<name>A0A2D0IT82_XENBU</name>